<organism evidence="2 3">
    <name type="scientific">Streblomastix strix</name>
    <dbReference type="NCBI Taxonomy" id="222440"/>
    <lineage>
        <taxon>Eukaryota</taxon>
        <taxon>Metamonada</taxon>
        <taxon>Preaxostyla</taxon>
        <taxon>Oxymonadida</taxon>
        <taxon>Streblomastigidae</taxon>
        <taxon>Streblomastix</taxon>
    </lineage>
</organism>
<comment type="caution">
    <text evidence="2">The sequence shown here is derived from an EMBL/GenBank/DDBJ whole genome shotgun (WGS) entry which is preliminary data.</text>
</comment>
<accession>A0A5J4V7W5</accession>
<reference evidence="2 3" key="1">
    <citation type="submission" date="2019-03" db="EMBL/GenBank/DDBJ databases">
        <title>Single cell metagenomics reveals metabolic interactions within the superorganism composed of flagellate Streblomastix strix and complex community of Bacteroidetes bacteria on its surface.</title>
        <authorList>
            <person name="Treitli S.C."/>
            <person name="Kolisko M."/>
            <person name="Husnik F."/>
            <person name="Keeling P."/>
            <person name="Hampl V."/>
        </authorList>
    </citation>
    <scope>NUCLEOTIDE SEQUENCE [LARGE SCALE GENOMIC DNA]</scope>
    <source>
        <strain evidence="2">ST1C</strain>
    </source>
</reference>
<dbReference type="AlphaFoldDB" id="A0A5J4V7W5"/>
<proteinExistence type="predicted"/>
<sequence>MSTQNQLRRIKSKNQKFIIIEAVAAAKLYENVSQVQSSIIHIVDALETIESGINDTLQLQIVKSNREGFLKDGNLIEVENDELVNTLLQFDAIEQLKSEDIWKIPERVLAAVQEIEKLNQLVIVAKFAKYYRQLTDIMFSTNTRSDEDELLKDLEELTHAQLEDQPSPSSDQSSKKEELKKKKGGK</sequence>
<evidence type="ECO:0000313" key="3">
    <source>
        <dbReference type="Proteomes" id="UP000324800"/>
    </source>
</evidence>
<dbReference type="EMBL" id="SNRW01009225">
    <property type="protein sequence ID" value="KAA6378315.1"/>
    <property type="molecule type" value="Genomic_DNA"/>
</dbReference>
<feature type="compositionally biased region" description="Low complexity" evidence="1">
    <location>
        <begin position="163"/>
        <end position="172"/>
    </location>
</feature>
<dbReference type="Proteomes" id="UP000324800">
    <property type="component" value="Unassembled WGS sequence"/>
</dbReference>
<protein>
    <submittedName>
        <fullName evidence="2">Uncharacterized protein</fullName>
    </submittedName>
</protein>
<evidence type="ECO:0000313" key="2">
    <source>
        <dbReference type="EMBL" id="KAA6378315.1"/>
    </source>
</evidence>
<feature type="region of interest" description="Disordered" evidence="1">
    <location>
        <begin position="159"/>
        <end position="186"/>
    </location>
</feature>
<evidence type="ECO:0000256" key="1">
    <source>
        <dbReference type="SAM" id="MobiDB-lite"/>
    </source>
</evidence>
<name>A0A5J4V7W5_9EUKA</name>
<gene>
    <name evidence="2" type="ORF">EZS28_026159</name>
</gene>